<dbReference type="Pfam" id="PF07127">
    <property type="entry name" value="Nodulin_late"/>
    <property type="match status" value="1"/>
</dbReference>
<dbReference type="InterPro" id="IPR009810">
    <property type="entry name" value="Nodulin_late_dom"/>
</dbReference>
<evidence type="ECO:0000259" key="2">
    <source>
        <dbReference type="Pfam" id="PF07127"/>
    </source>
</evidence>
<accession>A0A7T8IG39</accession>
<protein>
    <submittedName>
        <fullName evidence="3">Nodule-specific cysteine-rich peptide L59</fullName>
    </submittedName>
</protein>
<feature type="domain" description="Late nodulin" evidence="2">
    <location>
        <begin position="1"/>
        <end position="54"/>
    </location>
</feature>
<evidence type="ECO:0000313" key="3">
    <source>
        <dbReference type="EMBL" id="QQO74727.1"/>
    </source>
</evidence>
<sequence length="67" mass="7702">MAQILKFVYALMMFLSFFISVTNGGLFPCKNPTDCPLGLCIRPLKPLCIDFICECDDLRRKKKKIEN</sequence>
<feature type="transmembrane region" description="Helical" evidence="1">
    <location>
        <begin position="7"/>
        <end position="27"/>
    </location>
</feature>
<proteinExistence type="evidence at transcript level"/>
<dbReference type="AlphaFoldDB" id="A0A7T8IG39"/>
<evidence type="ECO:0000256" key="1">
    <source>
        <dbReference type="SAM" id="Phobius"/>
    </source>
</evidence>
<keyword evidence="1" id="KW-0812">Transmembrane</keyword>
<keyword evidence="1" id="KW-0472">Membrane</keyword>
<name>A0A7T8IG39_LENCU</name>
<organism evidence="3">
    <name type="scientific">Lens culinaris</name>
    <name type="common">Lentil</name>
    <name type="synonym">Cicer lens</name>
    <dbReference type="NCBI Taxonomy" id="3864"/>
    <lineage>
        <taxon>Eukaryota</taxon>
        <taxon>Viridiplantae</taxon>
        <taxon>Streptophyta</taxon>
        <taxon>Embryophyta</taxon>
        <taxon>Tracheophyta</taxon>
        <taxon>Spermatophyta</taxon>
        <taxon>Magnoliopsida</taxon>
        <taxon>eudicotyledons</taxon>
        <taxon>Gunneridae</taxon>
        <taxon>Pentapetalae</taxon>
        <taxon>rosids</taxon>
        <taxon>fabids</taxon>
        <taxon>Fabales</taxon>
        <taxon>Fabaceae</taxon>
        <taxon>Papilionoideae</taxon>
        <taxon>50 kb inversion clade</taxon>
        <taxon>NPAAA clade</taxon>
        <taxon>Hologalegina</taxon>
        <taxon>IRL clade</taxon>
        <taxon>Fabeae</taxon>
        <taxon>Lens</taxon>
    </lineage>
</organism>
<dbReference type="EMBL" id="MT371209">
    <property type="protein sequence ID" value="QQO74727.1"/>
    <property type="molecule type" value="mRNA"/>
</dbReference>
<reference evidence="3" key="1">
    <citation type="journal article" date="2020" name="Mol. Cell">
        <title>Proteome analysis reveals a significant host-specific response in Rhizobium leguminosarum bv viciae endosymbiotic cells.</title>
        <authorList>
            <person name="Duran D."/>
            <person name="Albareda M."/>
            <person name="Marina A."/>
            <person name="Garcia C."/>
            <person name="Ruiz-Argueso T."/>
            <person name="Palacios J."/>
        </authorList>
    </citation>
    <scope>NUCLEOTIDE SEQUENCE</scope>
    <source>
        <tissue evidence="3">Root nodules</tissue>
    </source>
</reference>
<dbReference type="GO" id="GO:0046872">
    <property type="term" value="F:metal ion binding"/>
    <property type="evidence" value="ECO:0007669"/>
    <property type="project" value="InterPro"/>
</dbReference>
<keyword evidence="1" id="KW-1133">Transmembrane helix</keyword>